<dbReference type="Gene3D" id="1.10.1200.10">
    <property type="entry name" value="ACP-like"/>
    <property type="match status" value="1"/>
</dbReference>
<organism evidence="5 6">
    <name type="scientific">Flavivirga jejuensis</name>
    <dbReference type="NCBI Taxonomy" id="870487"/>
    <lineage>
        <taxon>Bacteria</taxon>
        <taxon>Pseudomonadati</taxon>
        <taxon>Bacteroidota</taxon>
        <taxon>Flavobacteriia</taxon>
        <taxon>Flavobacteriales</taxon>
        <taxon>Flavobacteriaceae</taxon>
        <taxon>Flavivirga</taxon>
    </lineage>
</organism>
<comment type="cofactor">
    <cofactor evidence="1">
        <name>pantetheine 4'-phosphate</name>
        <dbReference type="ChEBI" id="CHEBI:47942"/>
    </cofactor>
</comment>
<feature type="domain" description="Carrier" evidence="4">
    <location>
        <begin position="18"/>
        <end position="92"/>
    </location>
</feature>
<dbReference type="Pfam" id="PF00550">
    <property type="entry name" value="PP-binding"/>
    <property type="match status" value="1"/>
</dbReference>
<name>A0ABT8WVR6_9FLAO</name>
<dbReference type="SUPFAM" id="SSF47336">
    <property type="entry name" value="ACP-like"/>
    <property type="match status" value="1"/>
</dbReference>
<evidence type="ECO:0000256" key="3">
    <source>
        <dbReference type="ARBA" id="ARBA00022553"/>
    </source>
</evidence>
<dbReference type="InterPro" id="IPR009081">
    <property type="entry name" value="PP-bd_ACP"/>
</dbReference>
<dbReference type="PROSITE" id="PS50075">
    <property type="entry name" value="CARRIER"/>
    <property type="match status" value="1"/>
</dbReference>
<protein>
    <submittedName>
        <fullName evidence="5">Condensation domain-containing protein</fullName>
    </submittedName>
</protein>
<dbReference type="InterPro" id="IPR006162">
    <property type="entry name" value="Ppantetheine_attach_site"/>
</dbReference>
<dbReference type="PANTHER" id="PTHR45398">
    <property type="match status" value="1"/>
</dbReference>
<evidence type="ECO:0000313" key="6">
    <source>
        <dbReference type="Proteomes" id="UP001176806"/>
    </source>
</evidence>
<accession>A0ABT8WVR6</accession>
<dbReference type="Gene3D" id="3.30.559.30">
    <property type="entry name" value="Nonribosomal peptide synthetase, condensation domain"/>
    <property type="match status" value="1"/>
</dbReference>
<dbReference type="InterPro" id="IPR036736">
    <property type="entry name" value="ACP-like_sf"/>
</dbReference>
<evidence type="ECO:0000256" key="1">
    <source>
        <dbReference type="ARBA" id="ARBA00001957"/>
    </source>
</evidence>
<proteinExistence type="predicted"/>
<gene>
    <name evidence="5" type="ORF">Q4Q40_23960</name>
</gene>
<feature type="non-terminal residue" evidence="5">
    <location>
        <position position="1"/>
    </location>
</feature>
<dbReference type="NCBIfam" id="TIGR01720">
    <property type="entry name" value="NRPS-para261"/>
    <property type="match status" value="1"/>
</dbReference>
<dbReference type="EMBL" id="JAUOEL010000022">
    <property type="protein sequence ID" value="MDO5977257.1"/>
    <property type="molecule type" value="Genomic_DNA"/>
</dbReference>
<dbReference type="Gene3D" id="3.30.559.10">
    <property type="entry name" value="Chloramphenicol acetyltransferase-like domain"/>
    <property type="match status" value="1"/>
</dbReference>
<keyword evidence="3" id="KW-0597">Phosphoprotein</keyword>
<dbReference type="CDD" id="cd19534">
    <property type="entry name" value="E_NRPS"/>
    <property type="match status" value="1"/>
</dbReference>
<evidence type="ECO:0000313" key="5">
    <source>
        <dbReference type="EMBL" id="MDO5977257.1"/>
    </source>
</evidence>
<keyword evidence="6" id="KW-1185">Reference proteome</keyword>
<keyword evidence="2" id="KW-0596">Phosphopantetheine</keyword>
<dbReference type="InterPro" id="IPR001242">
    <property type="entry name" value="Condensation_dom"/>
</dbReference>
<dbReference type="PANTHER" id="PTHR45398:SF1">
    <property type="entry name" value="ENZYME, PUTATIVE (JCVI)-RELATED"/>
    <property type="match status" value="1"/>
</dbReference>
<dbReference type="InterPro" id="IPR023213">
    <property type="entry name" value="CAT-like_dom_sf"/>
</dbReference>
<evidence type="ECO:0000259" key="4">
    <source>
        <dbReference type="PROSITE" id="PS50075"/>
    </source>
</evidence>
<reference evidence="5" key="1">
    <citation type="submission" date="2023-07" db="EMBL/GenBank/DDBJ databases">
        <title>Two novel species in the genus Flavivirga.</title>
        <authorList>
            <person name="Kwon K."/>
        </authorList>
    </citation>
    <scope>NUCLEOTIDE SEQUENCE</scope>
    <source>
        <strain evidence="5">KACC 14158</strain>
    </source>
</reference>
<comment type="caution">
    <text evidence="5">The sequence shown here is derived from an EMBL/GenBank/DDBJ whole genome shotgun (WGS) entry which is preliminary data.</text>
</comment>
<dbReference type="Pfam" id="PF00668">
    <property type="entry name" value="Condensation"/>
    <property type="match status" value="1"/>
</dbReference>
<dbReference type="InterPro" id="IPR010060">
    <property type="entry name" value="NRPS_synth"/>
</dbReference>
<dbReference type="PROSITE" id="PS00012">
    <property type="entry name" value="PHOSPHOPANTETHEINE"/>
    <property type="match status" value="1"/>
</dbReference>
<dbReference type="Proteomes" id="UP001176806">
    <property type="component" value="Unassembled WGS sequence"/>
</dbReference>
<dbReference type="RefSeq" id="WP_303304584.1">
    <property type="nucleotide sequence ID" value="NZ_JAUOEL010000022.1"/>
</dbReference>
<evidence type="ECO:0000256" key="2">
    <source>
        <dbReference type="ARBA" id="ARBA00022450"/>
    </source>
</evidence>
<sequence>KALPDPDMSSLSTASYVAASTKIEEALVRIWQDLLGVEQVGVHDNFFELGGDSIITIQVVSNMKREGYHIRPRNLFENQTIFELAKIVKDLSGQIEGEQGRLEGVCELLPIQQWYFDEAHEEESHYNQSVLLSVSKSVEEMDLRKGVIVLVEYHDALRFNYQKKDGIWVQEYSDTNSLLAVIDCTQEKMCNMPDVIKKLCNSSQEDIGITNGQVFKGVLIKTPEEDKDNRLFITAHHLVIDGISWRILLTDLNRVLDNIQKNLEINLGNKGSSYRQWYTELKKYSNRNSVLMQQPYWAAMAKEYNPLPVDYEINGYDSYKNILDYSVVLDKENTVSLISEVHQRYGTEIDDILLACLALTIGKWSGHNSVVIGQEGHGREDISKNIDIGSTIGWFTNLYPIALQSSKTDSYGDLIKSIKEQLRCIPDKGLGYGVLRYLHTSKEVRKDLAQVQWDVVFNYLGQLDNVVSSSDRFKGAKESSGKEIGADIRFDCKIEINSSIAQGQLRLNWSYSKRQYNLETIEKLAGAYLSNLKMLIIHCKDNKTKEYTPSDYGLEQDIQYQELEEVTQNLIEEAYEGEDILEF</sequence>
<dbReference type="SUPFAM" id="SSF52777">
    <property type="entry name" value="CoA-dependent acyltransferases"/>
    <property type="match status" value="2"/>
</dbReference>